<dbReference type="GeneID" id="26248230"/>
<dbReference type="AlphaFoldDB" id="W7EDH4"/>
<proteinExistence type="predicted"/>
<feature type="non-terminal residue" evidence="1">
    <location>
        <position position="1"/>
    </location>
</feature>
<dbReference type="HOGENOM" id="CLU_159433_0_0_1"/>
<reference evidence="1 2" key="1">
    <citation type="journal article" date="2013" name="PLoS Genet.">
        <title>Comparative genome structure, secondary metabolite, and effector coding capacity across Cochliobolus pathogens.</title>
        <authorList>
            <person name="Condon B.J."/>
            <person name="Leng Y."/>
            <person name="Wu D."/>
            <person name="Bushley K.E."/>
            <person name="Ohm R.A."/>
            <person name="Otillar R."/>
            <person name="Martin J."/>
            <person name="Schackwitz W."/>
            <person name="Grimwood J."/>
            <person name="MohdZainudin N."/>
            <person name="Xue C."/>
            <person name="Wang R."/>
            <person name="Manning V.A."/>
            <person name="Dhillon B."/>
            <person name="Tu Z.J."/>
            <person name="Steffenson B.J."/>
            <person name="Salamov A."/>
            <person name="Sun H."/>
            <person name="Lowry S."/>
            <person name="LaButti K."/>
            <person name="Han J."/>
            <person name="Copeland A."/>
            <person name="Lindquist E."/>
            <person name="Barry K."/>
            <person name="Schmutz J."/>
            <person name="Baker S.E."/>
            <person name="Ciuffetti L.M."/>
            <person name="Grigoriev I.V."/>
            <person name="Zhong S."/>
            <person name="Turgeon B.G."/>
        </authorList>
    </citation>
    <scope>NUCLEOTIDE SEQUENCE [LARGE SCALE GENOMIC DNA]</scope>
    <source>
        <strain evidence="1 2">FI3</strain>
    </source>
</reference>
<evidence type="ECO:0000313" key="2">
    <source>
        <dbReference type="Proteomes" id="UP000054337"/>
    </source>
</evidence>
<dbReference type="OrthoDB" id="3686701at2759"/>
<gene>
    <name evidence="1" type="ORF">COCVIDRAFT_101534</name>
</gene>
<sequence>LALPWLRQEVSVAKQSLSLSLSLSSCRTGGEQSKYFQLCLPGWAQLPRGRSAADYPTIWRSHRFLFQLHHAAGTPIALDMPRTRRFVLQIPQSRVPDCARLAIWHNASEAPSTSTTTLFCEKKQRKFTFSIFIRPDRITQG</sequence>
<dbReference type="RefSeq" id="XP_014555826.1">
    <property type="nucleotide sequence ID" value="XM_014700340.1"/>
</dbReference>
<accession>W7EDH4</accession>
<name>W7EDH4_BIPV3</name>
<evidence type="ECO:0000313" key="1">
    <source>
        <dbReference type="EMBL" id="EUN26251.1"/>
    </source>
</evidence>
<dbReference type="Proteomes" id="UP000054337">
    <property type="component" value="Unassembled WGS sequence"/>
</dbReference>
<keyword evidence="2" id="KW-1185">Reference proteome</keyword>
<dbReference type="EMBL" id="KI968742">
    <property type="protein sequence ID" value="EUN26251.1"/>
    <property type="molecule type" value="Genomic_DNA"/>
</dbReference>
<protein>
    <submittedName>
        <fullName evidence="1">Uncharacterized protein</fullName>
    </submittedName>
</protein>
<organism evidence="1 2">
    <name type="scientific">Bipolaris victoriae (strain FI3)</name>
    <name type="common">Victoria blight of oats agent</name>
    <name type="synonym">Cochliobolus victoriae</name>
    <dbReference type="NCBI Taxonomy" id="930091"/>
    <lineage>
        <taxon>Eukaryota</taxon>
        <taxon>Fungi</taxon>
        <taxon>Dikarya</taxon>
        <taxon>Ascomycota</taxon>
        <taxon>Pezizomycotina</taxon>
        <taxon>Dothideomycetes</taxon>
        <taxon>Pleosporomycetidae</taxon>
        <taxon>Pleosporales</taxon>
        <taxon>Pleosporineae</taxon>
        <taxon>Pleosporaceae</taxon>
        <taxon>Bipolaris</taxon>
    </lineage>
</organism>